<dbReference type="Proteomes" id="UP000325606">
    <property type="component" value="Chromosome"/>
</dbReference>
<dbReference type="Gene3D" id="3.30.230.10">
    <property type="match status" value="1"/>
</dbReference>
<accession>A0A5J6L9H7</accession>
<keyword evidence="1" id="KW-0418">Kinase</keyword>
<dbReference type="Pfam" id="PF00288">
    <property type="entry name" value="GHMP_kinases_N"/>
    <property type="match status" value="1"/>
</dbReference>
<dbReference type="SUPFAM" id="SSF54211">
    <property type="entry name" value="Ribosomal protein S5 domain 2-like"/>
    <property type="match status" value="1"/>
</dbReference>
<name>A0A5J6L9H7_9GAMM</name>
<proteinExistence type="predicted"/>
<dbReference type="InterPro" id="IPR014721">
    <property type="entry name" value="Ribsml_uS5_D2-typ_fold_subgr"/>
</dbReference>
<evidence type="ECO:0000256" key="1">
    <source>
        <dbReference type="ARBA" id="ARBA00022777"/>
    </source>
</evidence>
<dbReference type="KEGG" id="nik:F5I99_01510"/>
<dbReference type="AlphaFoldDB" id="A0A5J6L9H7"/>
<sequence length="323" mass="36337">MTSGNLLNMVSIKASARIHSGLISMHENAYRKFGSVGFSITNPYLIVNTFRCNSGIKITDERLEKITNDKIIHLLKIIEDIYRYYNINGGCEIIIEGDLFPHMGLGSGTALTLSTIESILILNNINYNDSDLIALSKRGRTSGVGIQTYFKGGAILDLGQKFNNCHWAPSSLNFATNISNLLSRIDIPDWEVNLIFPHTKNKIHSNKERDFFNKNLPLDEYESFRSSYHLIFGLFASFLDNDKKSAINSLQSINDLKWKELEITNQPASSDLLEYLKSKGINASMSSMGPTLYSFSTLKELSIKNFNYLTTKPNNQGRVLLNV</sequence>
<dbReference type="NCBIfam" id="TIGR00144">
    <property type="entry name" value="beta_RFAP_syn"/>
    <property type="match status" value="1"/>
</dbReference>
<dbReference type="GO" id="GO:0016301">
    <property type="term" value="F:kinase activity"/>
    <property type="evidence" value="ECO:0007669"/>
    <property type="project" value="UniProtKB-KW"/>
</dbReference>
<dbReference type="PIRSF" id="PIRSF004884">
    <property type="entry name" value="Sugar_kin_arch"/>
    <property type="match status" value="1"/>
</dbReference>
<dbReference type="InterPro" id="IPR006204">
    <property type="entry name" value="GHMP_kinase_N_dom"/>
</dbReference>
<keyword evidence="1" id="KW-0808">Transferase</keyword>
<dbReference type="InterPro" id="IPR020568">
    <property type="entry name" value="Ribosomal_Su5_D2-typ_SF"/>
</dbReference>
<evidence type="ECO:0000313" key="3">
    <source>
        <dbReference type="EMBL" id="QEW05274.1"/>
    </source>
</evidence>
<dbReference type="EMBL" id="CP044222">
    <property type="protein sequence ID" value="QEW05274.1"/>
    <property type="molecule type" value="Genomic_DNA"/>
</dbReference>
<organism evidence="3 4">
    <name type="scientific">Nitrincola iocasae</name>
    <dbReference type="NCBI Taxonomy" id="2614693"/>
    <lineage>
        <taxon>Bacteria</taxon>
        <taxon>Pseudomonadati</taxon>
        <taxon>Pseudomonadota</taxon>
        <taxon>Gammaproteobacteria</taxon>
        <taxon>Oceanospirillales</taxon>
        <taxon>Oceanospirillaceae</taxon>
        <taxon>Nitrincola</taxon>
    </lineage>
</organism>
<reference evidence="3 4" key="1">
    <citation type="submission" date="2019-09" db="EMBL/GenBank/DDBJ databases">
        <title>Nitrincola iocasae sp. nov., a bacterium isolated from the sediment collected at a cold seep field in South China Sea.</title>
        <authorList>
            <person name="Zhang H."/>
            <person name="Wang H."/>
            <person name="Li C."/>
        </authorList>
    </citation>
    <scope>NUCLEOTIDE SEQUENCE [LARGE SCALE GENOMIC DNA]</scope>
    <source>
        <strain evidence="3 4">KXZD1103</strain>
    </source>
</reference>
<feature type="domain" description="GHMP kinase N-terminal" evidence="2">
    <location>
        <begin position="75"/>
        <end position="139"/>
    </location>
</feature>
<protein>
    <recommendedName>
        <fullName evidence="2">GHMP kinase N-terminal domain-containing protein</fullName>
    </recommendedName>
</protein>
<gene>
    <name evidence="3" type="ORF">F5I99_01510</name>
</gene>
<dbReference type="InterPro" id="IPR004422">
    <property type="entry name" value="RFAP_synthase"/>
</dbReference>
<evidence type="ECO:0000259" key="2">
    <source>
        <dbReference type="Pfam" id="PF00288"/>
    </source>
</evidence>
<keyword evidence="4" id="KW-1185">Reference proteome</keyword>
<dbReference type="GO" id="GO:0005524">
    <property type="term" value="F:ATP binding"/>
    <property type="evidence" value="ECO:0007669"/>
    <property type="project" value="InterPro"/>
</dbReference>
<evidence type="ECO:0000313" key="4">
    <source>
        <dbReference type="Proteomes" id="UP000325606"/>
    </source>
</evidence>